<protein>
    <recommendedName>
        <fullName evidence="9">Methanolan biosynthesis EpsI domain-containing protein</fullName>
    </recommendedName>
</protein>
<evidence type="ECO:0000256" key="4">
    <source>
        <dbReference type="ARBA" id="ARBA00022692"/>
    </source>
</evidence>
<evidence type="ECO:0000256" key="7">
    <source>
        <dbReference type="ARBA" id="ARBA00023136"/>
    </source>
</evidence>
<keyword evidence="6 8" id="KW-1133">Transmembrane helix</keyword>
<dbReference type="Pfam" id="PF11984">
    <property type="entry name" value="DUF3485"/>
    <property type="match status" value="1"/>
</dbReference>
<dbReference type="InterPro" id="IPR019127">
    <property type="entry name" value="Exosortase"/>
</dbReference>
<evidence type="ECO:0000256" key="6">
    <source>
        <dbReference type="ARBA" id="ARBA00022989"/>
    </source>
</evidence>
<keyword evidence="3" id="KW-0645">Protease</keyword>
<evidence type="ECO:0000256" key="3">
    <source>
        <dbReference type="ARBA" id="ARBA00022670"/>
    </source>
</evidence>
<comment type="subcellular location">
    <subcellularLocation>
        <location evidence="1">Cell membrane</location>
        <topology evidence="1">Multi-pass membrane protein</topology>
    </subcellularLocation>
</comment>
<evidence type="ECO:0000256" key="2">
    <source>
        <dbReference type="ARBA" id="ARBA00022475"/>
    </source>
</evidence>
<dbReference type="InterPro" id="IPR026392">
    <property type="entry name" value="Exo/Archaeosortase_dom"/>
</dbReference>
<organism evidence="10">
    <name type="scientific">uncultured Chthoniobacterales bacterium</name>
    <dbReference type="NCBI Taxonomy" id="1836801"/>
    <lineage>
        <taxon>Bacteria</taxon>
        <taxon>Pseudomonadati</taxon>
        <taxon>Verrucomicrobiota</taxon>
        <taxon>Spartobacteria</taxon>
        <taxon>Chthoniobacterales</taxon>
        <taxon>environmental samples</taxon>
    </lineage>
</organism>
<accession>A0A6J4I4N8</accession>
<name>A0A6J4I4N8_9BACT</name>
<feature type="transmembrane region" description="Helical" evidence="8">
    <location>
        <begin position="228"/>
        <end position="248"/>
    </location>
</feature>
<feature type="transmembrane region" description="Helical" evidence="8">
    <location>
        <begin position="19"/>
        <end position="36"/>
    </location>
</feature>
<keyword evidence="2" id="KW-1003">Cell membrane</keyword>
<dbReference type="GO" id="GO:0008233">
    <property type="term" value="F:peptidase activity"/>
    <property type="evidence" value="ECO:0007669"/>
    <property type="project" value="UniProtKB-KW"/>
</dbReference>
<dbReference type="Pfam" id="PF09721">
    <property type="entry name" value="Exosortase_EpsH"/>
    <property type="match status" value="1"/>
</dbReference>
<feature type="transmembrane region" description="Helical" evidence="8">
    <location>
        <begin position="48"/>
        <end position="66"/>
    </location>
</feature>
<dbReference type="GO" id="GO:0005886">
    <property type="term" value="C:plasma membrane"/>
    <property type="evidence" value="ECO:0007669"/>
    <property type="project" value="UniProtKB-SubCell"/>
</dbReference>
<keyword evidence="7 8" id="KW-0472">Membrane</keyword>
<keyword evidence="4 8" id="KW-0812">Transmembrane</keyword>
<dbReference type="NCBIfam" id="TIGR04178">
    <property type="entry name" value="exo_archaeo"/>
    <property type="match status" value="1"/>
</dbReference>
<sequence length="519" mass="57051">MDATATTAIPSIDTTRNRIDWVAASAFGLLWLALVARLRFEWDVNPQYGYGWTVPFLAAFVFWRRFRNVPDAERPLNVLIPAILIIAGAAALVPVRLIQEANPDWRILSWSMALAVIAISAAGLYIAGGLRWVWHFAFPTLFILVAVPWPTQFEQAVIQGLMRAVASINVEVLNAIGISAVQMGNVIEVSSGFVGIAEACTGVRSLQSTFMVSLFLGEFYQFSIFRRVVLVIAGAILAFVCNLIRTFLLVWVAESKGLEAIHSWHDPAGLTILFACMFGLWGLSMLMGGSSSVAPTASAHARGPLQIPRVVLICLLALTVTAEAATQAWYGVHEARAAKVEPWNVAWPKEAKNWKEVPVTPEAQELLRYNEGGGGSWTGGDGKPWTMYFFKWLPGRTAGLFIKNHRPDVCLPASGMTLRSGPQNKLFEVNGVTLPIRAYVFASGATLLHVYYCYWDGTPPESAPQDQENWTAGGRMDAVKRGKRDVGTQMLEIVAQGYENEEQAERAVRDQLAQVVKRG</sequence>
<dbReference type="AlphaFoldDB" id="A0A6J4I4N8"/>
<reference evidence="10" key="1">
    <citation type="submission" date="2020-02" db="EMBL/GenBank/DDBJ databases">
        <authorList>
            <person name="Meier V. D."/>
        </authorList>
    </citation>
    <scope>NUCLEOTIDE SEQUENCE</scope>
    <source>
        <strain evidence="10">AVDCRST_MAG42</strain>
    </source>
</reference>
<evidence type="ECO:0000259" key="9">
    <source>
        <dbReference type="Pfam" id="PF11984"/>
    </source>
</evidence>
<dbReference type="InterPro" id="IPR014263">
    <property type="entry name" value="Methanolan_biosynth_EpsI"/>
</dbReference>
<feature type="domain" description="Methanolan biosynthesis EpsI" evidence="9">
    <location>
        <begin position="313"/>
        <end position="457"/>
    </location>
</feature>
<proteinExistence type="predicted"/>
<evidence type="ECO:0000256" key="8">
    <source>
        <dbReference type="SAM" id="Phobius"/>
    </source>
</evidence>
<feature type="transmembrane region" description="Helical" evidence="8">
    <location>
        <begin position="78"/>
        <end position="95"/>
    </location>
</feature>
<evidence type="ECO:0000256" key="1">
    <source>
        <dbReference type="ARBA" id="ARBA00004651"/>
    </source>
</evidence>
<evidence type="ECO:0000256" key="5">
    <source>
        <dbReference type="ARBA" id="ARBA00022801"/>
    </source>
</evidence>
<evidence type="ECO:0000313" key="10">
    <source>
        <dbReference type="EMBL" id="CAA9241412.1"/>
    </source>
</evidence>
<feature type="transmembrane region" description="Helical" evidence="8">
    <location>
        <begin position="310"/>
        <end position="330"/>
    </location>
</feature>
<keyword evidence="5" id="KW-0378">Hydrolase</keyword>
<gene>
    <name evidence="10" type="ORF">AVDCRST_MAG42-1723</name>
</gene>
<feature type="transmembrane region" description="Helical" evidence="8">
    <location>
        <begin position="107"/>
        <end position="126"/>
    </location>
</feature>
<dbReference type="EMBL" id="CADCTA010000066">
    <property type="protein sequence ID" value="CAA9241412.1"/>
    <property type="molecule type" value="Genomic_DNA"/>
</dbReference>
<feature type="transmembrane region" description="Helical" evidence="8">
    <location>
        <begin position="268"/>
        <end position="289"/>
    </location>
</feature>
<dbReference type="GO" id="GO:0006508">
    <property type="term" value="P:proteolysis"/>
    <property type="evidence" value="ECO:0007669"/>
    <property type="project" value="UniProtKB-KW"/>
</dbReference>